<evidence type="ECO:0000313" key="1">
    <source>
        <dbReference type="EMBL" id="UUN96114.1"/>
    </source>
</evidence>
<reference evidence="1" key="1">
    <citation type="submission" date="2022-02" db="EMBL/GenBank/DDBJ databases">
        <title>Characterization of Tn125 harboring carbapenem-resistant Acinetobacter bereziniae clinical isolates.</title>
        <authorList>
            <person name="Wong N.-K."/>
            <person name="Pan Q."/>
        </authorList>
    </citation>
    <scope>NUCLEOTIDE SEQUENCE</scope>
    <source>
        <strain evidence="1">GD03393</strain>
    </source>
</reference>
<dbReference type="EMBL" id="CP092085">
    <property type="protein sequence ID" value="UUN96114.1"/>
    <property type="molecule type" value="Genomic_DNA"/>
</dbReference>
<sequence length="153" mass="17899">MILFRYLLCFLLLFSFANAHADENKCFKNINIYLTHKFGDNFNEDENILVKSTKNSNLIFIKDKTANNSPEHFIVEKRSSLYCEILDAPLSFSMNFSEKNRKLPNTIITKSLGNPKKILEYKLNRNGYYELVKCKAEFDSEKAKEINCDNLYD</sequence>
<dbReference type="Proteomes" id="UP000644140">
    <property type="component" value="Chromosome"/>
</dbReference>
<name>A0A8I1AJQ2_ACIBZ</name>
<dbReference type="RefSeq" id="WP_198114597.1">
    <property type="nucleotide sequence ID" value="NZ_CP066121.1"/>
</dbReference>
<organism evidence="1 2">
    <name type="scientific">Acinetobacter bereziniae</name>
    <name type="common">Acinetobacter genomosp. 10</name>
    <dbReference type="NCBI Taxonomy" id="106648"/>
    <lineage>
        <taxon>Bacteria</taxon>
        <taxon>Pseudomonadati</taxon>
        <taxon>Pseudomonadota</taxon>
        <taxon>Gammaproteobacteria</taxon>
        <taxon>Moraxellales</taxon>
        <taxon>Moraxellaceae</taxon>
        <taxon>Acinetobacter</taxon>
    </lineage>
</organism>
<gene>
    <name evidence="1" type="ORF">I9054_012020</name>
</gene>
<protein>
    <submittedName>
        <fullName evidence="1">Uncharacterized protein</fullName>
    </submittedName>
</protein>
<dbReference type="AlphaFoldDB" id="A0A8I1AJQ2"/>
<proteinExistence type="predicted"/>
<accession>A0A8I1AJQ2</accession>
<evidence type="ECO:0000313" key="2">
    <source>
        <dbReference type="Proteomes" id="UP000644140"/>
    </source>
</evidence>